<dbReference type="EMBL" id="JBHUDC010000016">
    <property type="protein sequence ID" value="MFD1515841.1"/>
    <property type="molecule type" value="Genomic_DNA"/>
</dbReference>
<dbReference type="RefSeq" id="WP_250875764.1">
    <property type="nucleotide sequence ID" value="NZ_JALXFV010000016.1"/>
</dbReference>
<dbReference type="AlphaFoldDB" id="A0ABD6B1V2"/>
<comment type="caution">
    <text evidence="1">The sequence shown here is derived from an EMBL/GenBank/DDBJ whole genome shotgun (WGS) entry which is preliminary data.</text>
</comment>
<accession>A0ABD6B1V2</accession>
<sequence>MSTKKQRPFDGLVGAAALAREDEEWETAENALCEALARVRREKAEASRGGSQ</sequence>
<gene>
    <name evidence="1" type="ORF">ACFSBT_21375</name>
</gene>
<dbReference type="Proteomes" id="UP001597187">
    <property type="component" value="Unassembled WGS sequence"/>
</dbReference>
<name>A0ABD6B1V2_9EURY</name>
<organism evidence="1 2">
    <name type="scientific">Halomarina rubra</name>
    <dbReference type="NCBI Taxonomy" id="2071873"/>
    <lineage>
        <taxon>Archaea</taxon>
        <taxon>Methanobacteriati</taxon>
        <taxon>Methanobacteriota</taxon>
        <taxon>Stenosarchaea group</taxon>
        <taxon>Halobacteria</taxon>
        <taxon>Halobacteriales</taxon>
        <taxon>Natronomonadaceae</taxon>
        <taxon>Halomarina</taxon>
    </lineage>
</organism>
<proteinExistence type="predicted"/>
<reference evidence="1 2" key="1">
    <citation type="journal article" date="2019" name="Int. J. Syst. Evol. Microbiol.">
        <title>The Global Catalogue of Microorganisms (GCM) 10K type strain sequencing project: providing services to taxonomists for standard genome sequencing and annotation.</title>
        <authorList>
            <consortium name="The Broad Institute Genomics Platform"/>
            <consortium name="The Broad Institute Genome Sequencing Center for Infectious Disease"/>
            <person name="Wu L."/>
            <person name="Ma J."/>
        </authorList>
    </citation>
    <scope>NUCLEOTIDE SEQUENCE [LARGE SCALE GENOMIC DNA]</scope>
    <source>
        <strain evidence="1 2">CGMCC 1.12563</strain>
    </source>
</reference>
<evidence type="ECO:0000313" key="2">
    <source>
        <dbReference type="Proteomes" id="UP001597187"/>
    </source>
</evidence>
<evidence type="ECO:0000313" key="1">
    <source>
        <dbReference type="EMBL" id="MFD1515841.1"/>
    </source>
</evidence>
<keyword evidence="2" id="KW-1185">Reference proteome</keyword>
<protein>
    <submittedName>
        <fullName evidence="1">Uncharacterized protein</fullName>
    </submittedName>
</protein>